<proteinExistence type="inferred from homology"/>
<evidence type="ECO:0000256" key="3">
    <source>
        <dbReference type="ARBA" id="ARBA00022448"/>
    </source>
</evidence>
<comment type="caution">
    <text evidence="10">The sequence shown here is derived from an EMBL/GenBank/DDBJ whole genome shotgun (WGS) entry which is preliminary data.</text>
</comment>
<evidence type="ECO:0000313" key="11">
    <source>
        <dbReference type="Proteomes" id="UP000252479"/>
    </source>
</evidence>
<dbReference type="InterPro" id="IPR047817">
    <property type="entry name" value="ABC2_TM_bact-type"/>
</dbReference>
<dbReference type="PANTHER" id="PTHR30294">
    <property type="entry name" value="MEMBRANE COMPONENT OF ABC TRANSPORTER YHHJ-RELATED"/>
    <property type="match status" value="1"/>
</dbReference>
<feature type="domain" description="ABC transmembrane type-2" evidence="9">
    <location>
        <begin position="141"/>
        <end position="368"/>
    </location>
</feature>
<evidence type="ECO:0000256" key="8">
    <source>
        <dbReference type="RuleBase" id="RU361157"/>
    </source>
</evidence>
<feature type="transmembrane region" description="Helical" evidence="8">
    <location>
        <begin position="258"/>
        <end position="277"/>
    </location>
</feature>
<dbReference type="Pfam" id="PF12698">
    <property type="entry name" value="ABC2_membrane_3"/>
    <property type="match status" value="1"/>
</dbReference>
<evidence type="ECO:0000256" key="1">
    <source>
        <dbReference type="ARBA" id="ARBA00004651"/>
    </source>
</evidence>
<evidence type="ECO:0000256" key="5">
    <source>
        <dbReference type="ARBA" id="ARBA00022692"/>
    </source>
</evidence>
<dbReference type="InterPro" id="IPR013525">
    <property type="entry name" value="ABC2_TM"/>
</dbReference>
<feature type="transmembrane region" description="Helical" evidence="8">
    <location>
        <begin position="177"/>
        <end position="199"/>
    </location>
</feature>
<dbReference type="GO" id="GO:0140359">
    <property type="term" value="F:ABC-type transporter activity"/>
    <property type="evidence" value="ECO:0007669"/>
    <property type="project" value="InterPro"/>
</dbReference>
<dbReference type="OrthoDB" id="9808686at2"/>
<dbReference type="GeneID" id="303189502"/>
<dbReference type="Gene3D" id="3.40.1710.10">
    <property type="entry name" value="abc type-2 transporter like domain"/>
    <property type="match status" value="1"/>
</dbReference>
<dbReference type="Proteomes" id="UP000252479">
    <property type="component" value="Unassembled WGS sequence"/>
</dbReference>
<dbReference type="InterPro" id="IPR000412">
    <property type="entry name" value="ABC_2_transport"/>
</dbReference>
<keyword evidence="4 8" id="KW-1003">Cell membrane</keyword>
<feature type="transmembrane region" description="Helical" evidence="8">
    <location>
        <begin position="343"/>
        <end position="361"/>
    </location>
</feature>
<keyword evidence="11" id="KW-1185">Reference proteome</keyword>
<keyword evidence="3 8" id="KW-0813">Transport</keyword>
<dbReference type="InterPro" id="IPR051449">
    <property type="entry name" value="ABC-2_transporter_component"/>
</dbReference>
<name>A0A368LH73_9VIBR</name>
<evidence type="ECO:0000256" key="6">
    <source>
        <dbReference type="ARBA" id="ARBA00022989"/>
    </source>
</evidence>
<evidence type="ECO:0000256" key="4">
    <source>
        <dbReference type="ARBA" id="ARBA00022475"/>
    </source>
</evidence>
<dbReference type="AlphaFoldDB" id="A0A368LH73"/>
<comment type="subcellular location">
    <subcellularLocation>
        <location evidence="8">Cell inner membrane</location>
        <topology evidence="8">Multi-pass membrane protein</topology>
    </subcellularLocation>
    <subcellularLocation>
        <location evidence="1">Cell membrane</location>
        <topology evidence="1">Multi-pass membrane protein</topology>
    </subcellularLocation>
</comment>
<accession>A0A368LH73</accession>
<dbReference type="RefSeq" id="WP_086961318.1">
    <property type="nucleotide sequence ID" value="NZ_AP018681.1"/>
</dbReference>
<feature type="transmembrane region" description="Helical" evidence="8">
    <location>
        <begin position="289"/>
        <end position="307"/>
    </location>
</feature>
<feature type="transmembrane region" description="Helical" evidence="8">
    <location>
        <begin position="225"/>
        <end position="246"/>
    </location>
</feature>
<comment type="similarity">
    <text evidence="2 8">Belongs to the ABC-2 integral membrane protein family.</text>
</comment>
<gene>
    <name evidence="10" type="ORF">CIK83_11270</name>
</gene>
<protein>
    <recommendedName>
        <fullName evidence="8">Transport permease protein</fullName>
    </recommendedName>
</protein>
<sequence length="370" mass="41261">MKSLHRIQAIIFKEVRQLSRDRLTFSMIVMIPLVQLILFGYAINTNIRHIPVGLVNQSQTQMSRALTETIRATQVVNFKYQYQTPEQAKYAIQAGEIRAALVIPEDMAQRFVQKRPLGQWMVDGTDSIIGAAIAGLQNTPFTVFPKLVNSPVEANMVQNTFDVTLFYNPAKRSSVNIVPGLLGVILSMTMVLFTSIAIVRERERGNLELLITTPVSSLELMIAKIIPYIFVGLLQVLIVLGLGHFLFDVPINGAISQIFLGSLLFISASLTLGLLISTIAQTQLQAMQMTMFVLLPSILLSGFMFPYEGMPVVAQWISELLPATHFMRLIRGVVLRSADLVDLWHDTLWLAAFTVIGVIIASKRFKKSLD</sequence>
<evidence type="ECO:0000256" key="2">
    <source>
        <dbReference type="ARBA" id="ARBA00007783"/>
    </source>
</evidence>
<keyword evidence="5 8" id="KW-0812">Transmembrane</keyword>
<keyword evidence="6 8" id="KW-1133">Transmembrane helix</keyword>
<evidence type="ECO:0000259" key="9">
    <source>
        <dbReference type="PROSITE" id="PS51012"/>
    </source>
</evidence>
<keyword evidence="7 8" id="KW-0472">Membrane</keyword>
<organism evidence="10 11">
    <name type="scientific">Vibrio casei</name>
    <dbReference type="NCBI Taxonomy" id="673372"/>
    <lineage>
        <taxon>Bacteria</taxon>
        <taxon>Pseudomonadati</taxon>
        <taxon>Pseudomonadota</taxon>
        <taxon>Gammaproteobacteria</taxon>
        <taxon>Vibrionales</taxon>
        <taxon>Vibrionaceae</taxon>
        <taxon>Vibrio</taxon>
    </lineage>
</organism>
<feature type="transmembrane region" description="Helical" evidence="8">
    <location>
        <begin position="23"/>
        <end position="43"/>
    </location>
</feature>
<evidence type="ECO:0000256" key="7">
    <source>
        <dbReference type="ARBA" id="ARBA00023136"/>
    </source>
</evidence>
<reference evidence="10 11" key="1">
    <citation type="journal article" date="2017" name="Elife">
        <title>Extensive horizontal gene transfer in cheese-associated bacteria.</title>
        <authorList>
            <person name="Bonham K.S."/>
            <person name="Wolfe B.E."/>
            <person name="Dutton R.J."/>
        </authorList>
    </citation>
    <scope>NUCLEOTIDE SEQUENCE [LARGE SCALE GENOMIC DNA]</scope>
    <source>
        <strain evidence="10 11">JB196</strain>
    </source>
</reference>
<dbReference type="EMBL" id="QPGL01000002">
    <property type="protein sequence ID" value="RCS70048.1"/>
    <property type="molecule type" value="Genomic_DNA"/>
</dbReference>
<dbReference type="PANTHER" id="PTHR30294:SF29">
    <property type="entry name" value="MULTIDRUG ABC TRANSPORTER PERMEASE YBHS-RELATED"/>
    <property type="match status" value="1"/>
</dbReference>
<dbReference type="PROSITE" id="PS51012">
    <property type="entry name" value="ABC_TM2"/>
    <property type="match status" value="1"/>
</dbReference>
<dbReference type="GO" id="GO:0043190">
    <property type="term" value="C:ATP-binding cassette (ABC) transporter complex"/>
    <property type="evidence" value="ECO:0007669"/>
    <property type="project" value="InterPro"/>
</dbReference>
<dbReference type="PRINTS" id="PR00164">
    <property type="entry name" value="ABC2TRNSPORT"/>
</dbReference>
<evidence type="ECO:0000313" key="10">
    <source>
        <dbReference type="EMBL" id="RCS70048.1"/>
    </source>
</evidence>